<sequence length="61" mass="7584">MREKDLEKLKEKRRQKIEGIKQRSFTEINKIKEKNMKKLKLEKMDFKEKRTKDQKNEGYVL</sequence>
<feature type="coiled-coil region" evidence="1">
    <location>
        <begin position="3"/>
        <end position="49"/>
    </location>
</feature>
<dbReference type="AlphaFoldDB" id="A0A1V2ULN0"/>
<evidence type="ECO:0000313" key="3">
    <source>
        <dbReference type="EMBL" id="ONN44300.1"/>
    </source>
</evidence>
<dbReference type="Proteomes" id="UP000189299">
    <property type="component" value="Unassembled WGS sequence"/>
</dbReference>
<evidence type="ECO:0000256" key="1">
    <source>
        <dbReference type="SAM" id="Coils"/>
    </source>
</evidence>
<comment type="caution">
    <text evidence="3">The sequence shown here is derived from an EMBL/GenBank/DDBJ whole genome shotgun (WGS) entry which is preliminary data.</text>
</comment>
<keyword evidence="1" id="KW-0175">Coiled coil</keyword>
<dbReference type="EMBL" id="MSTR01000002">
    <property type="protein sequence ID" value="ONN44300.1"/>
    <property type="molecule type" value="Genomic_DNA"/>
</dbReference>
<evidence type="ECO:0000313" key="2">
    <source>
        <dbReference type="EMBL" id="NMP58223.1"/>
    </source>
</evidence>
<name>A0A1V2ULN0_ENTMU</name>
<proteinExistence type="predicted"/>
<accession>A0A1V2ULN0</accession>
<protein>
    <submittedName>
        <fullName evidence="3">Uncharacterized protein</fullName>
    </submittedName>
</protein>
<evidence type="ECO:0000313" key="4">
    <source>
        <dbReference type="Proteomes" id="UP000189299"/>
    </source>
</evidence>
<evidence type="ECO:0000313" key="5">
    <source>
        <dbReference type="Proteomes" id="UP000557857"/>
    </source>
</evidence>
<dbReference type="RefSeq" id="WP_077151223.1">
    <property type="nucleotide sequence ID" value="NZ_CABMMO010000002.1"/>
</dbReference>
<gene>
    <name evidence="3" type="ORF">BTN92_02435</name>
    <name evidence="2" type="ORF">HI921_07060</name>
</gene>
<organism evidence="3 4">
    <name type="scientific">Enterococcus mundtii</name>
    <dbReference type="NCBI Taxonomy" id="53346"/>
    <lineage>
        <taxon>Bacteria</taxon>
        <taxon>Bacillati</taxon>
        <taxon>Bacillota</taxon>
        <taxon>Bacilli</taxon>
        <taxon>Lactobacillales</taxon>
        <taxon>Enterococcaceae</taxon>
        <taxon>Enterococcus</taxon>
    </lineage>
</organism>
<dbReference type="Proteomes" id="UP000557857">
    <property type="component" value="Unassembled WGS sequence"/>
</dbReference>
<reference evidence="2 5" key="2">
    <citation type="submission" date="2020-04" db="EMBL/GenBank/DDBJ databases">
        <authorList>
            <person name="Abaymova A."/>
            <person name="Teymurazov M."/>
            <person name="Tazyna O."/>
            <person name="Chatushin Y."/>
            <person name="Svetoch E."/>
            <person name="Pereligyn V."/>
            <person name="Pohylenko V."/>
            <person name="Platonov M."/>
            <person name="Kartsev N."/>
            <person name="Skryabin Y."/>
            <person name="Sizova A."/>
            <person name="Solomentsev V."/>
            <person name="Kislichkina A."/>
            <person name="Bogun A."/>
        </authorList>
    </citation>
    <scope>NUCLEOTIDE SEQUENCE [LARGE SCALE GENOMIC DNA]</scope>
    <source>
        <strain evidence="2">SCPM-O-B-8398</strain>
        <strain evidence="5">SCPM-O-B-8398 (E28)</strain>
    </source>
</reference>
<dbReference type="EMBL" id="JABCAG010000016">
    <property type="protein sequence ID" value="NMP58223.1"/>
    <property type="molecule type" value="Genomic_DNA"/>
</dbReference>
<reference evidence="3 4" key="1">
    <citation type="submission" date="2016-12" db="EMBL/GenBank/DDBJ databases">
        <authorList>
            <person name="Song W.-J."/>
            <person name="Kurnit D.M."/>
        </authorList>
    </citation>
    <scope>NUCLEOTIDE SEQUENCE [LARGE SCALE GENOMIC DNA]</scope>
    <source>
        <strain evidence="3 4">CGB1038-1_S1</strain>
    </source>
</reference>